<dbReference type="FunFam" id="3.30.70.870:FF:000002">
    <property type="entry name" value="Translation elongation factor 2"/>
    <property type="match status" value="1"/>
</dbReference>
<dbReference type="Pfam" id="PF03764">
    <property type="entry name" value="EFG_IV"/>
    <property type="match status" value="1"/>
</dbReference>
<keyword evidence="7" id="KW-0251">Elongation factor</keyword>
<dbReference type="InterPro" id="IPR053905">
    <property type="entry name" value="EF-G-like_DII"/>
</dbReference>
<protein>
    <recommendedName>
        <fullName evidence="2 5">Elongation factor G</fullName>
    </recommendedName>
</protein>
<dbReference type="SUPFAM" id="SSF54211">
    <property type="entry name" value="Ribosomal protein S5 domain 2-like"/>
    <property type="match status" value="1"/>
</dbReference>
<dbReference type="NCBIfam" id="NF009379">
    <property type="entry name" value="PRK12740.1-3"/>
    <property type="match status" value="1"/>
</dbReference>
<dbReference type="InterPro" id="IPR027417">
    <property type="entry name" value="P-loop_NTPase"/>
</dbReference>
<dbReference type="PRINTS" id="PR00315">
    <property type="entry name" value="ELONGATNFCT"/>
</dbReference>
<dbReference type="Gene3D" id="3.40.50.300">
    <property type="entry name" value="P-loop containing nucleotide triphosphate hydrolases"/>
    <property type="match status" value="1"/>
</dbReference>
<dbReference type="PANTHER" id="PTHR43261:SF6">
    <property type="entry name" value="ELONGATION FACTOR G-LIKE PROTEIN"/>
    <property type="match status" value="1"/>
</dbReference>
<gene>
    <name evidence="7" type="ORF">EV203_12416</name>
</gene>
<dbReference type="PROSITE" id="PS51722">
    <property type="entry name" value="G_TR_2"/>
    <property type="match status" value="1"/>
</dbReference>
<dbReference type="InterPro" id="IPR000640">
    <property type="entry name" value="EFG_V-like"/>
</dbReference>
<dbReference type="NCBIfam" id="NF009891">
    <property type="entry name" value="PRK13351.1-1"/>
    <property type="match status" value="1"/>
</dbReference>
<dbReference type="Gene3D" id="2.40.30.10">
    <property type="entry name" value="Translation factors"/>
    <property type="match status" value="1"/>
</dbReference>
<dbReference type="SUPFAM" id="SSF50447">
    <property type="entry name" value="Translation proteins"/>
    <property type="match status" value="1"/>
</dbReference>
<evidence type="ECO:0000256" key="2">
    <source>
        <dbReference type="ARBA" id="ARBA00017872"/>
    </source>
</evidence>
<keyword evidence="3" id="KW-0547">Nucleotide-binding</keyword>
<dbReference type="InterPro" id="IPR005225">
    <property type="entry name" value="Small_GTP-bd"/>
</dbReference>
<keyword evidence="7" id="KW-0648">Protein biosynthesis</keyword>
<dbReference type="FunFam" id="3.40.50.300:FF:001994">
    <property type="entry name" value="Translation elongation factor G"/>
    <property type="match status" value="1"/>
</dbReference>
<evidence type="ECO:0000256" key="1">
    <source>
        <dbReference type="ARBA" id="ARBA00005870"/>
    </source>
</evidence>
<organism evidence="7 8">
    <name type="scientific">Caldanaerobacter subterraneus</name>
    <dbReference type="NCBI Taxonomy" id="911092"/>
    <lineage>
        <taxon>Bacteria</taxon>
        <taxon>Bacillati</taxon>
        <taxon>Bacillota</taxon>
        <taxon>Clostridia</taxon>
        <taxon>Thermoanaerobacterales</taxon>
        <taxon>Thermoanaerobacteraceae</taxon>
        <taxon>Caldanaerobacter</taxon>
    </lineage>
</organism>
<keyword evidence="4" id="KW-0342">GTP-binding</keyword>
<dbReference type="InterPro" id="IPR020568">
    <property type="entry name" value="Ribosomal_Su5_D2-typ_SF"/>
</dbReference>
<comment type="similarity">
    <text evidence="1">Belongs to the TRAFAC class translation factor GTPase superfamily. Classic translation factor GTPase family. EF-G/EF-2 subfamily.</text>
</comment>
<accession>A0A4R2JK11</accession>
<dbReference type="GO" id="GO:0003924">
    <property type="term" value="F:GTPase activity"/>
    <property type="evidence" value="ECO:0007669"/>
    <property type="project" value="InterPro"/>
</dbReference>
<dbReference type="CDD" id="cd03713">
    <property type="entry name" value="EFG_mtEFG_C"/>
    <property type="match status" value="1"/>
</dbReference>
<dbReference type="NCBIfam" id="NF009381">
    <property type="entry name" value="PRK12740.1-5"/>
    <property type="match status" value="1"/>
</dbReference>
<dbReference type="FunFam" id="3.30.230.10:FF:000003">
    <property type="entry name" value="Elongation factor G"/>
    <property type="match status" value="1"/>
</dbReference>
<feature type="domain" description="Tr-type G" evidence="6">
    <location>
        <begin position="25"/>
        <end position="296"/>
    </location>
</feature>
<dbReference type="PANTHER" id="PTHR43261">
    <property type="entry name" value="TRANSLATION ELONGATION FACTOR G-RELATED"/>
    <property type="match status" value="1"/>
</dbReference>
<dbReference type="InterPro" id="IPR000795">
    <property type="entry name" value="T_Tr_GTP-bd_dom"/>
</dbReference>
<dbReference type="CDD" id="cd01434">
    <property type="entry name" value="EFG_mtEFG1_IV"/>
    <property type="match status" value="1"/>
</dbReference>
<dbReference type="InterPro" id="IPR047872">
    <property type="entry name" value="EFG_IV"/>
</dbReference>
<reference evidence="7 8" key="1">
    <citation type="submission" date="2019-03" db="EMBL/GenBank/DDBJ databases">
        <title>Genomic Encyclopedia of Type Strains, Phase IV (KMG-IV): sequencing the most valuable type-strain genomes for metagenomic binning, comparative biology and taxonomic classification.</title>
        <authorList>
            <person name="Goeker M."/>
        </authorList>
    </citation>
    <scope>NUCLEOTIDE SEQUENCE [LARGE SCALE GENOMIC DNA]</scope>
    <source>
        <strain evidence="7 8">DSM 13054</strain>
    </source>
</reference>
<dbReference type="InterPro" id="IPR009022">
    <property type="entry name" value="EFG_III"/>
</dbReference>
<dbReference type="SMART" id="SM00889">
    <property type="entry name" value="EFG_IV"/>
    <property type="match status" value="1"/>
</dbReference>
<dbReference type="SUPFAM" id="SSF52540">
    <property type="entry name" value="P-loop containing nucleoside triphosphate hydrolases"/>
    <property type="match status" value="1"/>
</dbReference>
<dbReference type="Gene3D" id="3.30.230.10">
    <property type="match status" value="1"/>
</dbReference>
<sequence>MYRIINIKDYLLKNRGIIMKDYKTSQIRNVGLVSHGGAGKTTLAEALLFTTKAIDRMGRVENGTTVSDYDPEEIARQISISTSVIPIEWKDCKINILDMPGYFDFYGEVMSGLRVSDSVVIPVCAASGVEVGTEKVFDLAKKSKLPIMFFVNKMDRENADFFKTLDQLREKFGNKVIPLAFPIGKEQSFTGYVDVITQKAYVYDEKGVKEAEIPADLMDKVLSAREELIESVAENDETLMEKYFNGEEFTLEEIKEGIKAGIKMGDLMPVLCGFSLKNIGVDNLLNAIVEFLPSPLEIEREGEKVKEDGPLSLVVFKTIADPYVGRLSIFKVISGVLKPDTVLFNSNKKAQEKISQIFFLRGKKQIPASQIVAGDIGAVSKLQVTLTGDTLCDPSNPMVLPSIEFPVPNLALAIEPKSKGDEEKISNGLQRLQEEDPTFKVEKNLETGQVIVYGMGEQHIEVISKKLMSKFGVECTLSDPIVPYRETIKGKVKVEGKHKKQTGGHGQYGHVWIEFEPNPNSEFEFEDKIFGGAVPKQYIPAVEKGLRESMREGVLARYPVVNIKATLVDGSYHPVDSSELAFKIAASIAFKKGMEQANPVLLEPIMRVEVIVPEEYMGDIIGDLNKRRGRILGMEAHGGMEIITAEVPLAEMNRYATDLRSLTQARGDFRMSFARYEEAPPNVAQKIIEERKKLKEKEED</sequence>
<dbReference type="Pfam" id="PF22042">
    <property type="entry name" value="EF-G_D2"/>
    <property type="match status" value="1"/>
</dbReference>
<dbReference type="Proteomes" id="UP000294886">
    <property type="component" value="Unassembled WGS sequence"/>
</dbReference>
<dbReference type="EMBL" id="SLWU01000024">
    <property type="protein sequence ID" value="TCO59147.1"/>
    <property type="molecule type" value="Genomic_DNA"/>
</dbReference>
<dbReference type="Pfam" id="PF00009">
    <property type="entry name" value="GTP_EFTU"/>
    <property type="match status" value="1"/>
</dbReference>
<evidence type="ECO:0000256" key="4">
    <source>
        <dbReference type="ARBA" id="ARBA00023134"/>
    </source>
</evidence>
<dbReference type="Pfam" id="PF14492">
    <property type="entry name" value="EFG_III"/>
    <property type="match status" value="1"/>
</dbReference>
<dbReference type="Gene3D" id="3.30.70.870">
    <property type="entry name" value="Elongation Factor G (Translational Gtpase), domain 3"/>
    <property type="match status" value="1"/>
</dbReference>
<evidence type="ECO:0000313" key="8">
    <source>
        <dbReference type="Proteomes" id="UP000294886"/>
    </source>
</evidence>
<name>A0A4R2JK11_9THEO</name>
<evidence type="ECO:0000259" key="6">
    <source>
        <dbReference type="PROSITE" id="PS51722"/>
    </source>
</evidence>
<dbReference type="InterPro" id="IPR014721">
    <property type="entry name" value="Ribsml_uS5_D2-typ_fold_subgr"/>
</dbReference>
<dbReference type="InterPro" id="IPR004540">
    <property type="entry name" value="Transl_elong_EFG/EF2"/>
</dbReference>
<dbReference type="InterPro" id="IPR009000">
    <property type="entry name" value="Transl_B-barrel_sf"/>
</dbReference>
<dbReference type="SUPFAM" id="SSF54980">
    <property type="entry name" value="EF-G C-terminal domain-like"/>
    <property type="match status" value="2"/>
</dbReference>
<proteinExistence type="inferred from homology"/>
<evidence type="ECO:0000256" key="3">
    <source>
        <dbReference type="ARBA" id="ARBA00022741"/>
    </source>
</evidence>
<dbReference type="InterPro" id="IPR035649">
    <property type="entry name" value="EFG_V"/>
</dbReference>
<evidence type="ECO:0000313" key="7">
    <source>
        <dbReference type="EMBL" id="TCO59147.1"/>
    </source>
</evidence>
<dbReference type="InterPro" id="IPR041095">
    <property type="entry name" value="EFG_II"/>
</dbReference>
<comment type="caution">
    <text evidence="7">The sequence shown here is derived from an EMBL/GenBank/DDBJ whole genome shotgun (WGS) entry which is preliminary data.</text>
</comment>
<dbReference type="GO" id="GO:0003746">
    <property type="term" value="F:translation elongation factor activity"/>
    <property type="evidence" value="ECO:0007669"/>
    <property type="project" value="UniProtKB-UniRule"/>
</dbReference>
<dbReference type="FunFam" id="3.30.70.240:FF:000001">
    <property type="entry name" value="Elongation factor G"/>
    <property type="match status" value="1"/>
</dbReference>
<dbReference type="GO" id="GO:0032790">
    <property type="term" value="P:ribosome disassembly"/>
    <property type="evidence" value="ECO:0007669"/>
    <property type="project" value="TreeGrafter"/>
</dbReference>
<dbReference type="SMART" id="SM00838">
    <property type="entry name" value="EFG_C"/>
    <property type="match status" value="1"/>
</dbReference>
<dbReference type="CDD" id="cd04170">
    <property type="entry name" value="EF-G_bact"/>
    <property type="match status" value="1"/>
</dbReference>
<dbReference type="NCBIfam" id="TIGR00231">
    <property type="entry name" value="small_GTP"/>
    <property type="match status" value="1"/>
</dbReference>
<dbReference type="InterPro" id="IPR035647">
    <property type="entry name" value="EFG_III/V"/>
</dbReference>
<dbReference type="CDD" id="cd04088">
    <property type="entry name" value="EFG_mtEFG_II"/>
    <property type="match status" value="1"/>
</dbReference>
<dbReference type="NCBIfam" id="TIGR00484">
    <property type="entry name" value="EF-G"/>
    <property type="match status" value="1"/>
</dbReference>
<dbReference type="AlphaFoldDB" id="A0A4R2JK11"/>
<dbReference type="GO" id="GO:0005525">
    <property type="term" value="F:GTP binding"/>
    <property type="evidence" value="ECO:0007669"/>
    <property type="project" value="UniProtKB-UniRule"/>
</dbReference>
<dbReference type="Pfam" id="PF00679">
    <property type="entry name" value="EFG_C"/>
    <property type="match status" value="1"/>
</dbReference>
<dbReference type="Gene3D" id="3.30.70.240">
    <property type="match status" value="1"/>
</dbReference>
<dbReference type="InterPro" id="IPR005517">
    <property type="entry name" value="Transl_elong_EFG/EF2_IV"/>
</dbReference>
<evidence type="ECO:0000256" key="5">
    <source>
        <dbReference type="NCBIfam" id="TIGR00484"/>
    </source>
</evidence>
<dbReference type="CDD" id="cd16262">
    <property type="entry name" value="EFG_III"/>
    <property type="match status" value="1"/>
</dbReference>